<evidence type="ECO:0000313" key="9">
    <source>
        <dbReference type="EMBL" id="CAF3784325.1"/>
    </source>
</evidence>
<dbReference type="EMBL" id="CAJNOH010000027">
    <property type="protein sequence ID" value="CAF0778829.1"/>
    <property type="molecule type" value="Genomic_DNA"/>
</dbReference>
<evidence type="ECO:0000313" key="3">
    <source>
        <dbReference type="EMBL" id="CAF0778829.1"/>
    </source>
</evidence>
<evidence type="ECO:0000313" key="4">
    <source>
        <dbReference type="EMBL" id="CAF0939661.1"/>
    </source>
</evidence>
<gene>
    <name evidence="8" type="ORF">JBS370_LOCUS3566</name>
    <name evidence="6" type="ORF">JXQ802_LOCUS29497</name>
    <name evidence="7" type="ORF">JXQ802_LOCUS29552</name>
    <name evidence="9" type="ORF">OTI717_LOCUS17355</name>
    <name evidence="3" type="ORF">PYM288_LOCUS3510</name>
    <name evidence="4" type="ORF">RFH988_LOCUS11006</name>
    <name evidence="5" type="ORF">ZHD862_LOCUS12100</name>
</gene>
<evidence type="ECO:0000313" key="11">
    <source>
        <dbReference type="Proteomes" id="UP000663882"/>
    </source>
</evidence>
<accession>A0A814CFX7</accession>
<sequence>MNPLRRLFYLSVANTIAFIIGAQTAHIWLNPMKDYKDFITRAEAEYQAHQQELRDVDDYLEQKRQERLTQIS</sequence>
<reference evidence="4" key="1">
    <citation type="submission" date="2021-02" db="EMBL/GenBank/DDBJ databases">
        <authorList>
            <person name="Nowell W R."/>
        </authorList>
    </citation>
    <scope>NUCLEOTIDE SEQUENCE</scope>
</reference>
<dbReference type="EMBL" id="CAJNOL010001161">
    <property type="protein sequence ID" value="CAF1301914.1"/>
    <property type="molecule type" value="Genomic_DNA"/>
</dbReference>
<dbReference type="EMBL" id="CAJNOT010000469">
    <property type="protein sequence ID" value="CAF0992580.1"/>
    <property type="molecule type" value="Genomic_DNA"/>
</dbReference>
<feature type="coiled-coil region" evidence="1">
    <location>
        <begin position="32"/>
        <end position="66"/>
    </location>
</feature>
<dbReference type="EMBL" id="CAJNOO010000424">
    <property type="protein sequence ID" value="CAF0939661.1"/>
    <property type="molecule type" value="Genomic_DNA"/>
</dbReference>
<dbReference type="EMBL" id="CAJOAX010002281">
    <property type="protein sequence ID" value="CAF3784325.1"/>
    <property type="molecule type" value="Genomic_DNA"/>
</dbReference>
<keyword evidence="2" id="KW-0812">Transmembrane</keyword>
<dbReference type="EMBL" id="CAJOBD010000154">
    <property type="protein sequence ID" value="CAF3596561.1"/>
    <property type="molecule type" value="Genomic_DNA"/>
</dbReference>
<evidence type="ECO:0000313" key="8">
    <source>
        <dbReference type="EMBL" id="CAF3596561.1"/>
    </source>
</evidence>
<name>A0A814CFX7_9BILA</name>
<evidence type="ECO:0000313" key="6">
    <source>
        <dbReference type="EMBL" id="CAF1300910.1"/>
    </source>
</evidence>
<dbReference type="Proteomes" id="UP000663854">
    <property type="component" value="Unassembled WGS sequence"/>
</dbReference>
<keyword evidence="2" id="KW-1133">Transmembrane helix</keyword>
<feature type="transmembrane region" description="Helical" evidence="2">
    <location>
        <begin position="7"/>
        <end position="29"/>
    </location>
</feature>
<dbReference type="Proteomes" id="UP000663823">
    <property type="component" value="Unassembled WGS sequence"/>
</dbReference>
<dbReference type="Proteomes" id="UP000663882">
    <property type="component" value="Unassembled WGS sequence"/>
</dbReference>
<dbReference type="Proteomes" id="UP000663836">
    <property type="component" value="Unassembled WGS sequence"/>
</dbReference>
<keyword evidence="2" id="KW-0472">Membrane</keyword>
<evidence type="ECO:0000313" key="7">
    <source>
        <dbReference type="EMBL" id="CAF1301914.1"/>
    </source>
</evidence>
<proteinExistence type="predicted"/>
<protein>
    <submittedName>
        <fullName evidence="4">Uncharacterized protein</fullName>
    </submittedName>
</protein>
<dbReference type="OrthoDB" id="9997673at2759"/>
<dbReference type="AlphaFoldDB" id="A0A814CFX7"/>
<evidence type="ECO:0000256" key="1">
    <source>
        <dbReference type="SAM" id="Coils"/>
    </source>
</evidence>
<organism evidence="4 11">
    <name type="scientific">Rotaria sordida</name>
    <dbReference type="NCBI Taxonomy" id="392033"/>
    <lineage>
        <taxon>Eukaryota</taxon>
        <taxon>Metazoa</taxon>
        <taxon>Spiralia</taxon>
        <taxon>Gnathifera</taxon>
        <taxon>Rotifera</taxon>
        <taxon>Eurotatoria</taxon>
        <taxon>Bdelloidea</taxon>
        <taxon>Philodinida</taxon>
        <taxon>Philodinidae</taxon>
        <taxon>Rotaria</taxon>
    </lineage>
</organism>
<dbReference type="Proteomes" id="UP000663870">
    <property type="component" value="Unassembled WGS sequence"/>
</dbReference>
<keyword evidence="1" id="KW-0175">Coiled coil</keyword>
<evidence type="ECO:0000313" key="10">
    <source>
        <dbReference type="Proteomes" id="UP000663870"/>
    </source>
</evidence>
<evidence type="ECO:0000256" key="2">
    <source>
        <dbReference type="SAM" id="Phobius"/>
    </source>
</evidence>
<dbReference type="EMBL" id="CAJNOL010001158">
    <property type="protein sequence ID" value="CAF1300910.1"/>
    <property type="molecule type" value="Genomic_DNA"/>
</dbReference>
<evidence type="ECO:0000313" key="5">
    <source>
        <dbReference type="EMBL" id="CAF0992580.1"/>
    </source>
</evidence>
<dbReference type="Proteomes" id="UP000663864">
    <property type="component" value="Unassembled WGS sequence"/>
</dbReference>
<comment type="caution">
    <text evidence="4">The sequence shown here is derived from an EMBL/GenBank/DDBJ whole genome shotgun (WGS) entry which is preliminary data.</text>
</comment>
<keyword evidence="10" id="KW-1185">Reference proteome</keyword>